<protein>
    <submittedName>
        <fullName evidence="2">Uncharacterized protein</fullName>
    </submittedName>
</protein>
<sequence>MPTGLVIHDLNSFLCIIAALTIPVLLMGTTLALAKLEARHLRSRR</sequence>
<reference evidence="2 3" key="1">
    <citation type="submission" date="2018-06" db="EMBL/GenBank/DDBJ databases">
        <title>Genomic Encyclopedia of Archaeal and Bacterial Type Strains, Phase II (KMG-II): from individual species to whole genera.</title>
        <authorList>
            <person name="Goeker M."/>
        </authorList>
    </citation>
    <scope>NUCLEOTIDE SEQUENCE [LARGE SCALE GENOMIC DNA]</scope>
    <source>
        <strain evidence="2 3">JCM 11668</strain>
    </source>
</reference>
<feature type="transmembrane region" description="Helical" evidence="1">
    <location>
        <begin position="12"/>
        <end position="34"/>
    </location>
</feature>
<keyword evidence="1" id="KW-0472">Membrane</keyword>
<organism evidence="2 3">
    <name type="scientific">Rhodopseudomonas faecalis</name>
    <dbReference type="NCBI Taxonomy" id="99655"/>
    <lineage>
        <taxon>Bacteria</taxon>
        <taxon>Pseudomonadati</taxon>
        <taxon>Pseudomonadota</taxon>
        <taxon>Alphaproteobacteria</taxon>
        <taxon>Hyphomicrobiales</taxon>
        <taxon>Nitrobacteraceae</taxon>
        <taxon>Rhodopseudomonas</taxon>
    </lineage>
</organism>
<evidence type="ECO:0000256" key="1">
    <source>
        <dbReference type="SAM" id="Phobius"/>
    </source>
</evidence>
<proteinExistence type="predicted"/>
<dbReference type="AlphaFoldDB" id="A0A318TSH7"/>
<dbReference type="EMBL" id="QJTI01000002">
    <property type="protein sequence ID" value="PYF04795.1"/>
    <property type="molecule type" value="Genomic_DNA"/>
</dbReference>
<comment type="caution">
    <text evidence="2">The sequence shown here is derived from an EMBL/GenBank/DDBJ whole genome shotgun (WGS) entry which is preliminary data.</text>
</comment>
<keyword evidence="1" id="KW-1133">Transmembrane helix</keyword>
<accession>A0A318TSH7</accession>
<gene>
    <name evidence="2" type="ORF">BJ122_10220</name>
</gene>
<dbReference type="Proteomes" id="UP000248148">
    <property type="component" value="Unassembled WGS sequence"/>
</dbReference>
<evidence type="ECO:0000313" key="2">
    <source>
        <dbReference type="EMBL" id="PYF04795.1"/>
    </source>
</evidence>
<keyword evidence="1" id="KW-0812">Transmembrane</keyword>
<dbReference type="RefSeq" id="WP_181418849.1">
    <property type="nucleotide sequence ID" value="NZ_QJTI01000002.1"/>
</dbReference>
<evidence type="ECO:0000313" key="3">
    <source>
        <dbReference type="Proteomes" id="UP000248148"/>
    </source>
</evidence>
<name>A0A318TSH7_9BRAD</name>
<keyword evidence="3" id="KW-1185">Reference proteome</keyword>